<dbReference type="PANTHER" id="PTHR37981:SF1">
    <property type="entry name" value="SGNH HYDROLASE-TYPE ESTERASE DOMAIN-CONTAINING PROTEIN"/>
    <property type="match status" value="1"/>
</dbReference>
<dbReference type="EMBL" id="CP015079">
    <property type="protein sequence ID" value="ANH37468.1"/>
    <property type="molecule type" value="Genomic_DNA"/>
</dbReference>
<dbReference type="InterPro" id="IPR037460">
    <property type="entry name" value="SEST-like"/>
</dbReference>
<evidence type="ECO:0000259" key="5">
    <source>
        <dbReference type="Pfam" id="PF13472"/>
    </source>
</evidence>
<organism evidence="6 7">
    <name type="scientific">Nocardioides dokdonensis FR1436</name>
    <dbReference type="NCBI Taxonomy" id="1300347"/>
    <lineage>
        <taxon>Bacteria</taxon>
        <taxon>Bacillati</taxon>
        <taxon>Actinomycetota</taxon>
        <taxon>Actinomycetes</taxon>
        <taxon>Propionibacteriales</taxon>
        <taxon>Nocardioidaceae</taxon>
        <taxon>Nocardioides</taxon>
    </lineage>
</organism>
<dbReference type="CDD" id="cd01823">
    <property type="entry name" value="SEST_like"/>
    <property type="match status" value="1"/>
</dbReference>
<dbReference type="Proteomes" id="UP000077868">
    <property type="component" value="Chromosome"/>
</dbReference>
<evidence type="ECO:0000256" key="4">
    <source>
        <dbReference type="SAM" id="SignalP"/>
    </source>
</evidence>
<protein>
    <submittedName>
        <fullName evidence="6">Lipase 2</fullName>
        <ecNumber evidence="6">3.1.1.3</ecNumber>
    </submittedName>
</protein>
<proteinExistence type="predicted"/>
<name>A0A1A9GGR0_9ACTN</name>
<dbReference type="PATRIC" id="fig|1300347.3.peg.1025"/>
<keyword evidence="2" id="KW-1015">Disulfide bond</keyword>
<dbReference type="PROSITE" id="PS51257">
    <property type="entry name" value="PROKAR_LIPOPROTEIN"/>
    <property type="match status" value="1"/>
</dbReference>
<dbReference type="RefSeq" id="WP_068114402.1">
    <property type="nucleotide sequence ID" value="NZ_CP015079.1"/>
</dbReference>
<feature type="active site" evidence="1">
    <location>
        <position position="284"/>
    </location>
</feature>
<keyword evidence="6" id="KW-0378">Hydrolase</keyword>
<feature type="compositionally biased region" description="Polar residues" evidence="3">
    <location>
        <begin position="30"/>
        <end position="45"/>
    </location>
</feature>
<keyword evidence="7" id="KW-1185">Reference proteome</keyword>
<feature type="region of interest" description="Disordered" evidence="3">
    <location>
        <begin position="22"/>
        <end position="47"/>
    </location>
</feature>
<evidence type="ECO:0000313" key="7">
    <source>
        <dbReference type="Proteomes" id="UP000077868"/>
    </source>
</evidence>
<dbReference type="OrthoDB" id="5503950at2"/>
<dbReference type="KEGG" id="ndk:I601_1026"/>
<feature type="active site" description="Nucleophile" evidence="1">
    <location>
        <position position="59"/>
    </location>
</feature>
<dbReference type="Gene3D" id="3.40.50.1110">
    <property type="entry name" value="SGNH hydrolase"/>
    <property type="match status" value="1"/>
</dbReference>
<dbReference type="GO" id="GO:0019433">
    <property type="term" value="P:triglyceride catabolic process"/>
    <property type="evidence" value="ECO:0007669"/>
    <property type="project" value="TreeGrafter"/>
</dbReference>
<feature type="disulfide bond" evidence="2">
    <location>
        <begin position="152"/>
        <end position="165"/>
    </location>
</feature>
<evidence type="ECO:0000256" key="1">
    <source>
        <dbReference type="PIRSR" id="PIRSR637460-1"/>
    </source>
</evidence>
<dbReference type="Pfam" id="PF13472">
    <property type="entry name" value="Lipase_GDSL_2"/>
    <property type="match status" value="1"/>
</dbReference>
<dbReference type="AlphaFoldDB" id="A0A1A9GGR0"/>
<dbReference type="EC" id="3.1.1.3" evidence="6"/>
<dbReference type="GO" id="GO:0004806">
    <property type="term" value="F:triacylglycerol lipase activity"/>
    <property type="evidence" value="ECO:0007669"/>
    <property type="project" value="UniProtKB-EC"/>
</dbReference>
<feature type="chain" id="PRO_5008388316" evidence="4">
    <location>
        <begin position="25"/>
        <end position="304"/>
    </location>
</feature>
<dbReference type="InterPro" id="IPR013830">
    <property type="entry name" value="SGNH_hydro"/>
</dbReference>
<gene>
    <name evidence="6" type="ORF">I601_1026</name>
</gene>
<sequence length="304" mass="31394">MILRRLATAVLLIGALGACGESGAEPGASETPTGSATTPDSSEAQPESDYPAYVALGDSYTSAPFVPETDGQDGCLRSSGNYPSLVAAELGSDLEDVSCAGAQTVSLVGVQQTFDGSSRPAQFDALSEDTDLVTIGIGGNDFGLFSKLTAGCVGAAAQEPEGTPCTDAATGSVTRDLEEMKGRVTAALQGVVDRAPQARVLLVGYPQIVPETGSCPDLLPIAEGDLPFARSVNRGLSDALENAAKAADVEYVDAFALTRGHDICADDPWINGQQNDPERALAYHPFAAEQQAVADEIARLLQRS</sequence>
<evidence type="ECO:0000313" key="6">
    <source>
        <dbReference type="EMBL" id="ANH37468.1"/>
    </source>
</evidence>
<feature type="disulfide bond" evidence="2">
    <location>
        <begin position="75"/>
        <end position="99"/>
    </location>
</feature>
<reference evidence="6 7" key="1">
    <citation type="submission" date="2016-03" db="EMBL/GenBank/DDBJ databases">
        <title>Complete genome sequence of a soil Actinobacterium, Nocardioides dokdonensis FR1436.</title>
        <authorList>
            <person name="Kwon S.-K."/>
            <person name="Kim K."/>
            <person name="Kim J.F."/>
        </authorList>
    </citation>
    <scope>NUCLEOTIDE SEQUENCE [LARGE SCALE GENOMIC DNA]</scope>
    <source>
        <strain evidence="6 7">FR1436</strain>
    </source>
</reference>
<dbReference type="STRING" id="1300347.I601_1026"/>
<dbReference type="SUPFAM" id="SSF52266">
    <property type="entry name" value="SGNH hydrolase"/>
    <property type="match status" value="1"/>
</dbReference>
<dbReference type="PANTHER" id="PTHR37981">
    <property type="entry name" value="LIPASE 2"/>
    <property type="match status" value="1"/>
</dbReference>
<feature type="disulfide bond" evidence="2">
    <location>
        <begin position="215"/>
        <end position="264"/>
    </location>
</feature>
<feature type="domain" description="SGNH hydrolase-type esterase" evidence="5">
    <location>
        <begin position="55"/>
        <end position="286"/>
    </location>
</feature>
<dbReference type="InterPro" id="IPR036514">
    <property type="entry name" value="SGNH_hydro_sf"/>
</dbReference>
<accession>A0A1A9GGR0</accession>
<keyword evidence="4" id="KW-0732">Signal</keyword>
<evidence type="ECO:0000256" key="3">
    <source>
        <dbReference type="SAM" id="MobiDB-lite"/>
    </source>
</evidence>
<evidence type="ECO:0000256" key="2">
    <source>
        <dbReference type="PIRSR" id="PIRSR637460-2"/>
    </source>
</evidence>
<feature type="signal peptide" evidence="4">
    <location>
        <begin position="1"/>
        <end position="24"/>
    </location>
</feature>